<dbReference type="FunFam" id="3.40.50.800:FF:000001">
    <property type="entry name" value="Threonine--tRNA ligase"/>
    <property type="match status" value="1"/>
</dbReference>
<dbReference type="GO" id="GO:0005737">
    <property type="term" value="C:cytoplasm"/>
    <property type="evidence" value="ECO:0007669"/>
    <property type="project" value="InterPro"/>
</dbReference>
<dbReference type="InterPro" id="IPR026736">
    <property type="entry name" value="Virilizer"/>
</dbReference>
<feature type="compositionally biased region" description="Low complexity" evidence="11">
    <location>
        <begin position="2142"/>
        <end position="2155"/>
    </location>
</feature>
<dbReference type="InterPro" id="IPR047246">
    <property type="entry name" value="ThrRS_anticodon"/>
</dbReference>
<dbReference type="InterPro" id="IPR006195">
    <property type="entry name" value="aa-tRNA-synth_II"/>
</dbReference>
<gene>
    <name evidence="13" type="ORF">QJS10_CPB15g01553</name>
</gene>
<evidence type="ECO:0000256" key="4">
    <source>
        <dbReference type="ARBA" id="ARBA00022741"/>
    </source>
</evidence>
<keyword evidence="8" id="KW-0030">Aminoacyl-tRNA synthetase</keyword>
<dbReference type="SUPFAM" id="SSF55186">
    <property type="entry name" value="ThrRS/AlaRS common domain"/>
    <property type="match status" value="1"/>
</dbReference>
<name>A0AAV9D7W6_ACOCL</name>
<dbReference type="GO" id="GO:0003723">
    <property type="term" value="F:RNA binding"/>
    <property type="evidence" value="ECO:0007669"/>
    <property type="project" value="TreeGrafter"/>
</dbReference>
<feature type="compositionally biased region" description="Basic and acidic residues" evidence="11">
    <location>
        <begin position="1682"/>
        <end position="1693"/>
    </location>
</feature>
<dbReference type="InterPro" id="IPR018163">
    <property type="entry name" value="Thr/Ala-tRNA-synth_IIc_edit"/>
</dbReference>
<feature type="compositionally biased region" description="Pro residues" evidence="11">
    <location>
        <begin position="2156"/>
        <end position="2172"/>
    </location>
</feature>
<keyword evidence="14" id="KW-1185">Reference proteome</keyword>
<evidence type="ECO:0000256" key="3">
    <source>
        <dbReference type="ARBA" id="ARBA00022723"/>
    </source>
</evidence>
<dbReference type="GO" id="GO:0005524">
    <property type="term" value="F:ATP binding"/>
    <property type="evidence" value="ECO:0007669"/>
    <property type="project" value="UniProtKB-KW"/>
</dbReference>
<evidence type="ECO:0000256" key="5">
    <source>
        <dbReference type="ARBA" id="ARBA00022833"/>
    </source>
</evidence>
<feature type="compositionally biased region" description="Pro residues" evidence="11">
    <location>
        <begin position="2071"/>
        <end position="2080"/>
    </location>
</feature>
<dbReference type="CDD" id="cd00771">
    <property type="entry name" value="ThrRS_core"/>
    <property type="match status" value="1"/>
</dbReference>
<dbReference type="InterPro" id="IPR012947">
    <property type="entry name" value="tRNA_SAD"/>
</dbReference>
<feature type="region of interest" description="Disordered" evidence="11">
    <location>
        <begin position="1907"/>
        <end position="2008"/>
    </location>
</feature>
<evidence type="ECO:0000256" key="8">
    <source>
        <dbReference type="ARBA" id="ARBA00023146"/>
    </source>
</evidence>
<evidence type="ECO:0000256" key="7">
    <source>
        <dbReference type="ARBA" id="ARBA00022917"/>
    </source>
</evidence>
<evidence type="ECO:0000259" key="12">
    <source>
        <dbReference type="PROSITE" id="PS50862"/>
    </source>
</evidence>
<feature type="compositionally biased region" description="Polar residues" evidence="11">
    <location>
        <begin position="1851"/>
        <end position="1865"/>
    </location>
</feature>
<proteinExistence type="inferred from homology"/>
<dbReference type="PROSITE" id="PS50862">
    <property type="entry name" value="AA_TRNA_LIGASE_II"/>
    <property type="match status" value="1"/>
</dbReference>
<dbReference type="Proteomes" id="UP001180020">
    <property type="component" value="Unassembled WGS sequence"/>
</dbReference>
<reference evidence="13" key="1">
    <citation type="journal article" date="2023" name="Nat. Commun.">
        <title>Diploid and tetraploid genomes of Acorus and the evolution of monocots.</title>
        <authorList>
            <person name="Ma L."/>
            <person name="Liu K.W."/>
            <person name="Li Z."/>
            <person name="Hsiao Y.Y."/>
            <person name="Qi Y."/>
            <person name="Fu T."/>
            <person name="Tang G.D."/>
            <person name="Zhang D."/>
            <person name="Sun W.H."/>
            <person name="Liu D.K."/>
            <person name="Li Y."/>
            <person name="Chen G.Z."/>
            <person name="Liu X.D."/>
            <person name="Liao X.Y."/>
            <person name="Jiang Y.T."/>
            <person name="Yu X."/>
            <person name="Hao Y."/>
            <person name="Huang J."/>
            <person name="Zhao X.W."/>
            <person name="Ke S."/>
            <person name="Chen Y.Y."/>
            <person name="Wu W.L."/>
            <person name="Hsu J.L."/>
            <person name="Lin Y.F."/>
            <person name="Huang M.D."/>
            <person name="Li C.Y."/>
            <person name="Huang L."/>
            <person name="Wang Z.W."/>
            <person name="Zhao X."/>
            <person name="Zhong W.Y."/>
            <person name="Peng D.H."/>
            <person name="Ahmad S."/>
            <person name="Lan S."/>
            <person name="Zhang J.S."/>
            <person name="Tsai W.C."/>
            <person name="Van de Peer Y."/>
            <person name="Liu Z.J."/>
        </authorList>
    </citation>
    <scope>NUCLEOTIDE SEQUENCE</scope>
    <source>
        <strain evidence="13">CP</strain>
    </source>
</reference>
<keyword evidence="3" id="KW-0479">Metal-binding</keyword>
<dbReference type="SUPFAM" id="SSF55681">
    <property type="entry name" value="Class II aaRS and biotin synthetases"/>
    <property type="match status" value="1"/>
</dbReference>
<dbReference type="GO" id="GO:0036396">
    <property type="term" value="C:RNA N6-methyladenosine methyltransferase complex"/>
    <property type="evidence" value="ECO:0007669"/>
    <property type="project" value="TreeGrafter"/>
</dbReference>
<dbReference type="CDD" id="cd00860">
    <property type="entry name" value="ThrRS_anticodon"/>
    <property type="match status" value="1"/>
</dbReference>
<dbReference type="Pfam" id="PF07973">
    <property type="entry name" value="tRNA_SAD"/>
    <property type="match status" value="1"/>
</dbReference>
<evidence type="ECO:0000256" key="1">
    <source>
        <dbReference type="ARBA" id="ARBA00013163"/>
    </source>
</evidence>
<reference evidence="13" key="2">
    <citation type="submission" date="2023-06" db="EMBL/GenBank/DDBJ databases">
        <authorList>
            <person name="Ma L."/>
            <person name="Liu K.-W."/>
            <person name="Li Z."/>
            <person name="Hsiao Y.-Y."/>
            <person name="Qi Y."/>
            <person name="Fu T."/>
            <person name="Tang G."/>
            <person name="Zhang D."/>
            <person name="Sun W.-H."/>
            <person name="Liu D.-K."/>
            <person name="Li Y."/>
            <person name="Chen G.-Z."/>
            <person name="Liu X.-D."/>
            <person name="Liao X.-Y."/>
            <person name="Jiang Y.-T."/>
            <person name="Yu X."/>
            <person name="Hao Y."/>
            <person name="Huang J."/>
            <person name="Zhao X.-W."/>
            <person name="Ke S."/>
            <person name="Chen Y.-Y."/>
            <person name="Wu W.-L."/>
            <person name="Hsu J.-L."/>
            <person name="Lin Y.-F."/>
            <person name="Huang M.-D."/>
            <person name="Li C.-Y."/>
            <person name="Huang L."/>
            <person name="Wang Z.-W."/>
            <person name="Zhao X."/>
            <person name="Zhong W.-Y."/>
            <person name="Peng D.-H."/>
            <person name="Ahmad S."/>
            <person name="Lan S."/>
            <person name="Zhang J.-S."/>
            <person name="Tsai W.-C."/>
            <person name="Van De Peer Y."/>
            <person name="Liu Z.-J."/>
        </authorList>
    </citation>
    <scope>NUCLEOTIDE SEQUENCE</scope>
    <source>
        <strain evidence="13">CP</strain>
        <tissue evidence="13">Leaves</tissue>
    </source>
</reference>
<evidence type="ECO:0000256" key="2">
    <source>
        <dbReference type="ARBA" id="ARBA00022598"/>
    </source>
</evidence>
<dbReference type="FunFam" id="3.30.930.10:FF:000002">
    <property type="entry name" value="Threonine--tRNA ligase"/>
    <property type="match status" value="1"/>
</dbReference>
<feature type="region of interest" description="Disordered" evidence="11">
    <location>
        <begin position="1804"/>
        <end position="1893"/>
    </location>
</feature>
<dbReference type="InterPro" id="IPR036621">
    <property type="entry name" value="Anticodon-bd_dom_sf"/>
</dbReference>
<evidence type="ECO:0000256" key="9">
    <source>
        <dbReference type="ARBA" id="ARBA00031900"/>
    </source>
</evidence>
<comment type="catalytic activity">
    <reaction evidence="10">
        <text>tRNA(Thr) + L-threonine + ATP = L-threonyl-tRNA(Thr) + AMP + diphosphate + H(+)</text>
        <dbReference type="Rhea" id="RHEA:24624"/>
        <dbReference type="Rhea" id="RHEA-COMP:9670"/>
        <dbReference type="Rhea" id="RHEA-COMP:9704"/>
        <dbReference type="ChEBI" id="CHEBI:15378"/>
        <dbReference type="ChEBI" id="CHEBI:30616"/>
        <dbReference type="ChEBI" id="CHEBI:33019"/>
        <dbReference type="ChEBI" id="CHEBI:57926"/>
        <dbReference type="ChEBI" id="CHEBI:78442"/>
        <dbReference type="ChEBI" id="CHEBI:78534"/>
        <dbReference type="ChEBI" id="CHEBI:456215"/>
        <dbReference type="EC" id="6.1.1.3"/>
    </reaction>
</comment>
<feature type="region of interest" description="Disordered" evidence="11">
    <location>
        <begin position="2140"/>
        <end position="2181"/>
    </location>
</feature>
<evidence type="ECO:0000256" key="11">
    <source>
        <dbReference type="SAM" id="MobiDB-lite"/>
    </source>
</evidence>
<keyword evidence="5" id="KW-0862">Zinc</keyword>
<dbReference type="PANTHER" id="PTHR23185:SF0">
    <property type="entry name" value="PROTEIN VIRILIZER HOMOLOG"/>
    <property type="match status" value="1"/>
</dbReference>
<sequence>MHKENKNDIQNQAQHGRVFPLAGLYVLIHAREVILNPHYKIYGHPTLSTQESFVHSQLGEYVDEVIFEEPIVITACEILEQNASPSASTVTLVGYVGRIADIRGLNNLLEVGKNMKKKGDRSFKARVRIVTCRATSPPSFALEVFVRCEGEPRFRRLCQPFLYSHSSSNVLEVEPVVSNHLVVRGTYRSLTLVVYGNTAEDLGQFNIEVDFGCSGVNLPCSPSEEQLEDLPPVFRMTKLTFEESVCYLKSLSLAAPKLDLSVGMKQFLQLILKICQIPEQVDEVYKIISTVVSAVSSIVTTGLCSTTFTQEMDNLLQPVDERNTSQPCPDVLLNAKNALLLLYKTLQNASGNVPTDLLGEEIIIESEDELATTQLLIDMLNQIFPYKGNTTSFGNALVCQNKYNILGLSVVLLLCSAREGCSCFVNSGGMEHIINIFSHEIQRSTVIPLMLLAIVEQATRSASGCEGFLGWWPREDENVPVGQSDGYNIILKLLLQKQRHDVASLATCILHRLRLYEIASRYEVCAYSKLLNVRGPVEDPSPGACGKKLSDLGQAEGMLSYRATVDLIASSKYRFVSRDVDVHLLTLLKERGFLPLSAALLSSSTLRSAIGSTVEVLVEIAASVESIILSLLACRTGLIFLLLQPEATATVIYSLQGNEDFSKEESVPLRYATALISKGFMCHPQEVRMIIELHLRVGNTIDRLLSATSYSEDFLWILLELCALSRSEAGRQALLVPGTFPEAVSLLIEALQSFKELELIASSTGNSSLGLSILHSAAELLEVIVSDSASSSLCAWIGHATELHKSLHMSSPGSNRKDAPTRLLEWIDAGVVYHRNGAVGLLRYAAILASGGDAHLTSTSILVSDSMDIENVVGDSTGGSDSQVMDNLLGKLVSDKSFDGVTLNDTSIVQLTTTFRILAFISENSAVAASLYEEGVMTLIYVVLVSCKSMLEKSSSTYDYLVDEGAECSSTSDMLLERSREKCLVDLLIPSLVLLLNLLQKLQWVHPKDYDPHSERGRDCAHVFSTHSYHWTLCDKMGHISPPKGAGGRGMHYYNVLRETEQQYRNTKLLNSLLQLHREISPRLMTCAADLSSLYPGSALGFAAVCRLLVSALAFWPASGWIPGLFPSLFKSVRATSLLALGPKDACSMLCLLGDIFAEEDIWLWKCEMPSLSALRTLSIGTLLGALKEQDFEWYTRPGYQKVLLSQMAQELDEIAEVVLHFAFSALVVVQDMLRVFIIRVAYQNSETAVGLLQPLFSWLLNHVSDTYSLLDTDVYKTLLLKEGIVRILNKVLGRCIEEFLTSESQIPVKSATSLLSCCLPSLKALALIFCQQTTMYPSEPNLEFIFEDLGFEDCAMIGWHLLKLCQGLPVGRELQACLLAFKEFASCHQGRRALASIFLPDHLSPLDDNEWESGGVASLSHEYNWKSSPPFLGCWMKLLQSLDLKDCSSLYAIEAVKALSLAGLYISMEGKSVKGLSILKALFGLPHDLDGSESSVEDRLKNLHDMIPLLDRSMGENEHTASSTRKTTLCQKPEGTVLVEDLVSASDDSSSRDVVSPVNLSTHSLKQPLTLTSMVDEISSSTMQFWKSDEIVDNPLNFAGIVDKFMWECPDSSERQIMPAKRKVAPVESLSKRARDTPGPEGSVSNAFPRGLGASTASSVPTRRDAFRQRKPNTSRPPSMHVDDYVARERNFEGSGASNIVGSSQRGGSSGRPPSIHVDEFMARQRERQNPVSPTVGEVPVRNSSVEASNDPERTEKSQRLTANLDDDLHGIDIVFDEESESDDKLPFPQPDDNLQPAPVIIGESSPGSVVEETESDVIGSTQMASEDGSSHHGFPLRRSVSRQEVSMMGQESSISSKMKNSRANGEKPFFHEQSDESKYAAPPPISSNGLDAFATTNLPSFPTPFYNMSNTSSSIQPTGESRLPPPPFYPRGSPQKSMSDSLPTISQGQGFYEQKPPLSQPPLPPLPPPVLSSMQSQPSDSPVQGHPSFVSPPLPGGYPPQASDVNGGHGAVPVFYPFPDSLSHPSQLQIQSEHVTSVSASQPMQDQNFTWLNLSTDTNSSGGSVRLQPPLPPTPPPFSAASVTPASSMSISSLLYRQTHTGAQLPLTSTSLPYSMPSLTPSLVLNRPSLSGNLFGSHLQLQQQQQQQMTQSRPPQPPQPPRPPQPPQLPRLPSVQQQQSELGVPVHLHPMHSPQQLQMPQLVYYQPQQDPGMALQPPLIEHAQPSGIHQLVDNSHQQQQDSGAALLKQYFSSPEAIQGFLFIGGVGCGGGAPESVNAVAAPETEKVVLPTNESSEWLLRIRHTDRIIRRNLPLVREEVSRDEAQRRIMAINEPYKLEILDSIKDEPITIYHIGNEWWDLCAGPHVESTGKLNKKAIELESVAGAYWRGDESKPMLQRIYGTSWENEEQLKAYLHFKEEAKRRDHRRLGQELDLFSIQDDAGGGLVFWHPKGAIVRHIIEDSWKRMHMHYGYDLLYTPHVAKADLWKISGHLDFYKENMYDQINIEDELYQLRPMNCPYHILVYKRKLHSYRDFPIRVAELGTVYRYELSGSLHGLFRVRGFTQDDAHIFCLEDQIKDEIRGVLDLTEEILLQFGFTKYEVNLSTRPEKFVGGDDIWEKATAALQDALNDKGWEYQIDKGGGAFYGPKIDLKIEDALGRKWQCSTVDFNLPQRFDISYVDSNSEKKRPIMIHRAVLGSLERFFGVLIEHYAGDFPLWISPIQARVLPVTDTQMNYCREVVARLRENDIRAELCHGERLPKLIRNAEKQKVPLMAVVGPKEAESKTVTIRSRLSGELGTMAVDEFIRRVRLSIESRTSL</sequence>
<evidence type="ECO:0000313" key="14">
    <source>
        <dbReference type="Proteomes" id="UP001180020"/>
    </source>
</evidence>
<dbReference type="PANTHER" id="PTHR23185">
    <property type="entry name" value="PROTEIN VIRILIZER HOMOLOG"/>
    <property type="match status" value="1"/>
</dbReference>
<dbReference type="Pfam" id="PF00587">
    <property type="entry name" value="tRNA-synt_2b"/>
    <property type="match status" value="1"/>
</dbReference>
<dbReference type="EMBL" id="JAUJYO010000015">
    <property type="protein sequence ID" value="KAK1297313.1"/>
    <property type="molecule type" value="Genomic_DNA"/>
</dbReference>
<accession>A0AAV9D7W6</accession>
<dbReference type="InterPro" id="IPR004154">
    <property type="entry name" value="Anticodon-bd"/>
</dbReference>
<dbReference type="GO" id="GO:0004829">
    <property type="term" value="F:threonine-tRNA ligase activity"/>
    <property type="evidence" value="ECO:0007669"/>
    <property type="project" value="UniProtKB-EC"/>
</dbReference>
<dbReference type="InterPro" id="IPR002314">
    <property type="entry name" value="aa-tRNA-synt_IIb"/>
</dbReference>
<keyword evidence="2" id="KW-0436">Ligase</keyword>
<dbReference type="GO" id="GO:0046872">
    <property type="term" value="F:metal ion binding"/>
    <property type="evidence" value="ECO:0007669"/>
    <property type="project" value="UniProtKB-KW"/>
</dbReference>
<dbReference type="FunFam" id="3.30.54.20:FF:000002">
    <property type="entry name" value="Threonine--tRNA ligase"/>
    <property type="match status" value="1"/>
</dbReference>
<dbReference type="Gene3D" id="3.30.930.10">
    <property type="entry name" value="Bira Bifunctional Protein, Domain 2"/>
    <property type="match status" value="1"/>
</dbReference>
<dbReference type="PRINTS" id="PR01047">
    <property type="entry name" value="TRNASYNTHTHR"/>
</dbReference>
<organism evidence="13 14">
    <name type="scientific">Acorus calamus</name>
    <name type="common">Sweet flag</name>
    <dbReference type="NCBI Taxonomy" id="4465"/>
    <lineage>
        <taxon>Eukaryota</taxon>
        <taxon>Viridiplantae</taxon>
        <taxon>Streptophyta</taxon>
        <taxon>Embryophyta</taxon>
        <taxon>Tracheophyta</taxon>
        <taxon>Spermatophyta</taxon>
        <taxon>Magnoliopsida</taxon>
        <taxon>Liliopsida</taxon>
        <taxon>Acoraceae</taxon>
        <taxon>Acorus</taxon>
    </lineage>
</organism>
<protein>
    <recommendedName>
        <fullName evidence="1">threonine--tRNA ligase</fullName>
        <ecNumber evidence="1">6.1.1.3</ecNumber>
    </recommendedName>
    <alternativeName>
        <fullName evidence="9">Threonyl-tRNA synthetase</fullName>
    </alternativeName>
</protein>
<dbReference type="GO" id="GO:0006435">
    <property type="term" value="P:threonyl-tRNA aminoacylation"/>
    <property type="evidence" value="ECO:0007669"/>
    <property type="project" value="InterPro"/>
</dbReference>
<dbReference type="InterPro" id="IPR033728">
    <property type="entry name" value="ThrRS_core"/>
</dbReference>
<keyword evidence="7" id="KW-0648">Protein biosynthesis</keyword>
<feature type="region of interest" description="Disordered" evidence="11">
    <location>
        <begin position="1618"/>
        <end position="1760"/>
    </location>
</feature>
<feature type="compositionally biased region" description="Polar residues" evidence="11">
    <location>
        <begin position="1936"/>
        <end position="1951"/>
    </location>
</feature>
<feature type="region of interest" description="Disordered" evidence="11">
    <location>
        <begin position="2060"/>
        <end position="2086"/>
    </location>
</feature>
<evidence type="ECO:0000256" key="6">
    <source>
        <dbReference type="ARBA" id="ARBA00022840"/>
    </source>
</evidence>
<feature type="compositionally biased region" description="Basic and acidic residues" evidence="11">
    <location>
        <begin position="1866"/>
        <end position="1880"/>
    </location>
</feature>
<feature type="compositionally biased region" description="Polar residues" evidence="11">
    <location>
        <begin position="1907"/>
        <end position="1921"/>
    </location>
</feature>
<dbReference type="Pfam" id="PF03129">
    <property type="entry name" value="HGTP_anticodon"/>
    <property type="match status" value="1"/>
</dbReference>
<dbReference type="Gene3D" id="3.40.50.800">
    <property type="entry name" value="Anticodon-binding domain"/>
    <property type="match status" value="1"/>
</dbReference>
<feature type="domain" description="Aminoacyl-transfer RNA synthetases class-II family profile" evidence="12">
    <location>
        <begin position="2426"/>
        <end position="2729"/>
    </location>
</feature>
<dbReference type="SMART" id="SM00863">
    <property type="entry name" value="tRNA_SAD"/>
    <property type="match status" value="1"/>
</dbReference>
<evidence type="ECO:0000313" key="13">
    <source>
        <dbReference type="EMBL" id="KAK1297313.1"/>
    </source>
</evidence>
<dbReference type="InterPro" id="IPR045864">
    <property type="entry name" value="aa-tRNA-synth_II/BPL/LPL"/>
</dbReference>
<feature type="compositionally biased region" description="Basic and acidic residues" evidence="11">
    <location>
        <begin position="1718"/>
        <end position="1730"/>
    </location>
</feature>
<keyword evidence="4" id="KW-0547">Nucleotide-binding</keyword>
<comment type="caution">
    <text evidence="13">The sequence shown here is derived from an EMBL/GenBank/DDBJ whole genome shotgun (WGS) entry which is preliminary data.</text>
</comment>
<dbReference type="NCBIfam" id="TIGR00418">
    <property type="entry name" value="thrS"/>
    <property type="match status" value="1"/>
</dbReference>
<feature type="compositionally biased region" description="Pro residues" evidence="11">
    <location>
        <begin position="1960"/>
        <end position="1972"/>
    </location>
</feature>
<dbReference type="Gene3D" id="3.30.980.10">
    <property type="entry name" value="Threonyl-trna Synthetase, Chain A, domain 2"/>
    <property type="match status" value="1"/>
</dbReference>
<evidence type="ECO:0000256" key="10">
    <source>
        <dbReference type="ARBA" id="ARBA00049515"/>
    </source>
</evidence>
<keyword evidence="6" id="KW-0067">ATP-binding</keyword>
<dbReference type="SUPFAM" id="SSF52954">
    <property type="entry name" value="Class II aaRS ABD-related"/>
    <property type="match status" value="1"/>
</dbReference>
<dbReference type="EC" id="6.1.1.3" evidence="1"/>
<feature type="compositionally biased region" description="Low complexity" evidence="11">
    <location>
        <begin position="1703"/>
        <end position="1716"/>
    </location>
</feature>
<dbReference type="InterPro" id="IPR002320">
    <property type="entry name" value="Thr-tRNA-ligase_IIa"/>
</dbReference>
<dbReference type="HAMAP" id="MF_00184">
    <property type="entry name" value="Thr_tRNA_synth"/>
    <property type="match status" value="1"/>
</dbReference>